<dbReference type="InterPro" id="IPR011078">
    <property type="entry name" value="PyrdxlP_homeostasis"/>
</dbReference>
<dbReference type="EMBL" id="NPDX01000001">
    <property type="protein sequence ID" value="PJZ85670.1"/>
    <property type="molecule type" value="Genomic_DNA"/>
</dbReference>
<reference evidence="5 6" key="1">
    <citation type="submission" date="2017-07" db="EMBL/GenBank/DDBJ databases">
        <title>Leptospira spp. isolated from tropical soils.</title>
        <authorList>
            <person name="Thibeaux R."/>
            <person name="Iraola G."/>
            <person name="Ferres I."/>
            <person name="Bierque E."/>
            <person name="Girault D."/>
            <person name="Soupe-Gilbert M.-E."/>
            <person name="Picardeau M."/>
            <person name="Goarant C."/>
        </authorList>
    </citation>
    <scope>NUCLEOTIDE SEQUENCE [LARGE SCALE GENOMIC DNA]</scope>
    <source>
        <strain evidence="5 6">FH2-B-A1</strain>
    </source>
</reference>
<keyword evidence="6" id="KW-1185">Reference proteome</keyword>
<feature type="domain" description="Alanine racemase N-terminal" evidence="4">
    <location>
        <begin position="23"/>
        <end position="225"/>
    </location>
</feature>
<dbReference type="Proteomes" id="UP000232145">
    <property type="component" value="Unassembled WGS sequence"/>
</dbReference>
<evidence type="ECO:0000259" key="4">
    <source>
        <dbReference type="Pfam" id="PF01168"/>
    </source>
</evidence>
<sequence length="232" mass="26410">MSDYGSSYRSIQTSLKDLFPNKSPILIAVSKTKPYEVIKEAYLQGIREFGENYLPEAISKFTKLREEFPEAVTSVNLHHIGPVQSGTLRKLFGIFSYTHGVGSISSLKELLKRAEKEKKQIRYFLQTNLTGEDTKHGLSFETLRSMKDTMIGYQNEFCHWEGFMGMGPSSGDLRETREVFSLLAELRNTYFPDKKLSMGMSGDYEIACELGSDYLRVGSKIFGERDYAKETI</sequence>
<comment type="similarity">
    <text evidence="3">Belongs to the pyridoxal phosphate-binding protein YggS/PROSC family.</text>
</comment>
<evidence type="ECO:0000256" key="1">
    <source>
        <dbReference type="ARBA" id="ARBA00022898"/>
    </source>
</evidence>
<gene>
    <name evidence="5" type="ORF">CH364_05545</name>
</gene>
<dbReference type="AlphaFoldDB" id="A0A2N0AN39"/>
<evidence type="ECO:0000313" key="5">
    <source>
        <dbReference type="EMBL" id="PJZ85670.1"/>
    </source>
</evidence>
<feature type="modified residue" description="N6-(pyridoxal phosphate)lysine" evidence="2">
    <location>
        <position position="31"/>
    </location>
</feature>
<name>A0A2N0AN39_9LEPT</name>
<dbReference type="PIRSF" id="PIRSF004848">
    <property type="entry name" value="YBL036c_PLPDEIII"/>
    <property type="match status" value="1"/>
</dbReference>
<keyword evidence="1 2" id="KW-0663">Pyridoxal phosphate</keyword>
<dbReference type="PANTHER" id="PTHR10146">
    <property type="entry name" value="PROLINE SYNTHETASE CO-TRANSCRIBED BACTERIAL HOMOLOG PROTEIN"/>
    <property type="match status" value="1"/>
</dbReference>
<dbReference type="SUPFAM" id="SSF51419">
    <property type="entry name" value="PLP-binding barrel"/>
    <property type="match status" value="1"/>
</dbReference>
<dbReference type="InterPro" id="IPR029066">
    <property type="entry name" value="PLP-binding_barrel"/>
</dbReference>
<dbReference type="Gene3D" id="3.20.20.10">
    <property type="entry name" value="Alanine racemase"/>
    <property type="match status" value="1"/>
</dbReference>
<evidence type="ECO:0000256" key="3">
    <source>
        <dbReference type="RuleBase" id="RU004514"/>
    </source>
</evidence>
<proteinExistence type="inferred from homology"/>
<dbReference type="InterPro" id="IPR001608">
    <property type="entry name" value="Ala_racemase_N"/>
</dbReference>
<dbReference type="GO" id="GO:0030170">
    <property type="term" value="F:pyridoxal phosphate binding"/>
    <property type="evidence" value="ECO:0007669"/>
    <property type="project" value="InterPro"/>
</dbReference>
<evidence type="ECO:0000313" key="6">
    <source>
        <dbReference type="Proteomes" id="UP000232145"/>
    </source>
</evidence>
<dbReference type="OrthoDB" id="9804072at2"/>
<organism evidence="5 6">
    <name type="scientific">Leptospira harrisiae</name>
    <dbReference type="NCBI Taxonomy" id="2023189"/>
    <lineage>
        <taxon>Bacteria</taxon>
        <taxon>Pseudomonadati</taxon>
        <taxon>Spirochaetota</taxon>
        <taxon>Spirochaetia</taxon>
        <taxon>Leptospirales</taxon>
        <taxon>Leptospiraceae</taxon>
        <taxon>Leptospira</taxon>
    </lineage>
</organism>
<accession>A0A2N0AN39</accession>
<dbReference type="RefSeq" id="WP_100742559.1">
    <property type="nucleotide sequence ID" value="NZ_NPDW01000001.1"/>
</dbReference>
<evidence type="ECO:0000256" key="2">
    <source>
        <dbReference type="PIRSR" id="PIRSR004848-1"/>
    </source>
</evidence>
<dbReference type="CDD" id="cd00635">
    <property type="entry name" value="PLPDE_III_YBL036c_like"/>
    <property type="match status" value="1"/>
</dbReference>
<protein>
    <submittedName>
        <fullName evidence="5">YggS family pyridoxal phosphate-dependent enzyme</fullName>
    </submittedName>
</protein>
<comment type="caution">
    <text evidence="5">The sequence shown here is derived from an EMBL/GenBank/DDBJ whole genome shotgun (WGS) entry which is preliminary data.</text>
</comment>
<dbReference type="PANTHER" id="PTHR10146:SF14">
    <property type="entry name" value="PYRIDOXAL PHOSPHATE HOMEOSTASIS PROTEIN"/>
    <property type="match status" value="1"/>
</dbReference>
<dbReference type="NCBIfam" id="TIGR00044">
    <property type="entry name" value="YggS family pyridoxal phosphate-dependent enzyme"/>
    <property type="match status" value="1"/>
</dbReference>
<dbReference type="FunFam" id="3.20.20.10:FF:000018">
    <property type="entry name" value="Pyridoxal phosphate homeostasis protein"/>
    <property type="match status" value="1"/>
</dbReference>
<dbReference type="Pfam" id="PF01168">
    <property type="entry name" value="Ala_racemase_N"/>
    <property type="match status" value="1"/>
</dbReference>
<comment type="cofactor">
    <cofactor evidence="2">
        <name>pyridoxal 5'-phosphate</name>
        <dbReference type="ChEBI" id="CHEBI:597326"/>
    </cofactor>
</comment>